<dbReference type="AlphaFoldDB" id="A0A1U8PVH0"/>
<reference evidence="3" key="1">
    <citation type="journal article" date="2020" name="Nat. Genet.">
        <title>Genomic diversifications of five Gossypium allopolyploid species and their impact on cotton improvement.</title>
        <authorList>
            <person name="Chen Z.J."/>
            <person name="Sreedasyam A."/>
            <person name="Ando A."/>
            <person name="Song Q."/>
            <person name="De Santiago L.M."/>
            <person name="Hulse-Kemp A.M."/>
            <person name="Ding M."/>
            <person name="Ye W."/>
            <person name="Kirkbride R.C."/>
            <person name="Jenkins J."/>
            <person name="Plott C."/>
            <person name="Lovell J."/>
            <person name="Lin Y.M."/>
            <person name="Vaughn R."/>
            <person name="Liu B."/>
            <person name="Simpson S."/>
            <person name="Scheffler B.E."/>
            <person name="Wen L."/>
            <person name="Saski C.A."/>
            <person name="Grover C.E."/>
            <person name="Hu G."/>
            <person name="Conover J.L."/>
            <person name="Carlson J.W."/>
            <person name="Shu S."/>
            <person name="Boston L.B."/>
            <person name="Williams M."/>
            <person name="Peterson D.G."/>
            <person name="McGee K."/>
            <person name="Jones D.C."/>
            <person name="Wendel J.F."/>
            <person name="Stelly D.M."/>
            <person name="Grimwood J."/>
            <person name="Schmutz J."/>
        </authorList>
    </citation>
    <scope>NUCLEOTIDE SEQUENCE [LARGE SCALE GENOMIC DNA]</scope>
    <source>
        <strain evidence="3">cv. TM-1</strain>
    </source>
</reference>
<sequence>MDDLDCIPEQKLRSAISLLRDEAYQWWLIGKYVGASYMDACRRDVLNLTQGDRSMAEYEAEFLRLSCYVRGMVALEYERCVCFEDGLRDNLRVLIASQRERGFSILVEKTKIAKDVKHPEHQNIDKERGKNKRDLEPSISVQRPKKKARSDGLVRVGPLVSTTGLQPCVICGRSH</sequence>
<proteinExistence type="predicted"/>
<protein>
    <recommendedName>
        <fullName evidence="2">Retrotransposon gag domain-containing protein</fullName>
    </recommendedName>
</protein>
<feature type="region of interest" description="Disordered" evidence="1">
    <location>
        <begin position="118"/>
        <end position="152"/>
    </location>
</feature>
<evidence type="ECO:0000256" key="1">
    <source>
        <dbReference type="SAM" id="MobiDB-lite"/>
    </source>
</evidence>
<dbReference type="InterPro" id="IPR005162">
    <property type="entry name" value="Retrotrans_gag_dom"/>
</dbReference>
<dbReference type="PANTHER" id="PTHR34482">
    <property type="entry name" value="DNA DAMAGE-INDUCIBLE PROTEIN 1-LIKE"/>
    <property type="match status" value="1"/>
</dbReference>
<organism evidence="3 4">
    <name type="scientific">Gossypium hirsutum</name>
    <name type="common">Upland cotton</name>
    <name type="synonym">Gossypium mexicanum</name>
    <dbReference type="NCBI Taxonomy" id="3635"/>
    <lineage>
        <taxon>Eukaryota</taxon>
        <taxon>Viridiplantae</taxon>
        <taxon>Streptophyta</taxon>
        <taxon>Embryophyta</taxon>
        <taxon>Tracheophyta</taxon>
        <taxon>Spermatophyta</taxon>
        <taxon>Magnoliopsida</taxon>
        <taxon>eudicotyledons</taxon>
        <taxon>Gunneridae</taxon>
        <taxon>Pentapetalae</taxon>
        <taxon>rosids</taxon>
        <taxon>malvids</taxon>
        <taxon>Malvales</taxon>
        <taxon>Malvaceae</taxon>
        <taxon>Malvoideae</taxon>
        <taxon>Gossypium</taxon>
    </lineage>
</organism>
<dbReference type="KEGG" id="ghi:107963037"/>
<keyword evidence="3" id="KW-1185">Reference proteome</keyword>
<feature type="domain" description="Retrotransposon gag" evidence="2">
    <location>
        <begin position="31"/>
        <end position="88"/>
    </location>
</feature>
<gene>
    <name evidence="4" type="primary">LOC107963037</name>
</gene>
<feature type="compositionally biased region" description="Basic and acidic residues" evidence="1">
    <location>
        <begin position="118"/>
        <end position="136"/>
    </location>
</feature>
<dbReference type="PaxDb" id="3635-A0A1U8PVH0"/>
<evidence type="ECO:0000313" key="3">
    <source>
        <dbReference type="Proteomes" id="UP000818029"/>
    </source>
</evidence>
<accession>A0A1U8PVH0</accession>
<name>A0A1U8PVH0_GOSHI</name>
<dbReference type="RefSeq" id="XP_016755126.1">
    <property type="nucleotide sequence ID" value="XM_016899637.1"/>
</dbReference>
<evidence type="ECO:0000313" key="4">
    <source>
        <dbReference type="RefSeq" id="XP_016755126.1"/>
    </source>
</evidence>
<dbReference type="Pfam" id="PF03732">
    <property type="entry name" value="Retrotrans_gag"/>
    <property type="match status" value="1"/>
</dbReference>
<dbReference type="GeneID" id="107963037"/>
<evidence type="ECO:0000259" key="2">
    <source>
        <dbReference type="Pfam" id="PF03732"/>
    </source>
</evidence>
<dbReference type="PANTHER" id="PTHR34482:SF36">
    <property type="entry name" value="RETROTRANSPOSON GAG DOMAIN-CONTAINING PROTEIN"/>
    <property type="match status" value="1"/>
</dbReference>
<dbReference type="OrthoDB" id="1719418at2759"/>
<dbReference type="Proteomes" id="UP000818029">
    <property type="component" value="Chromosome A06"/>
</dbReference>
<reference evidence="4" key="2">
    <citation type="submission" date="2025-08" db="UniProtKB">
        <authorList>
            <consortium name="RefSeq"/>
        </authorList>
    </citation>
    <scope>IDENTIFICATION</scope>
</reference>